<keyword evidence="1" id="KW-1133">Transmembrane helix</keyword>
<evidence type="ECO:0000313" key="3">
    <source>
        <dbReference type="Proteomes" id="UP000091820"/>
    </source>
</evidence>
<proteinExistence type="predicted"/>
<dbReference type="AlphaFoldDB" id="A0A1A9WXF8"/>
<accession>A0A1A9WXF8</accession>
<keyword evidence="1" id="KW-0812">Transmembrane</keyword>
<evidence type="ECO:0000256" key="1">
    <source>
        <dbReference type="SAM" id="Phobius"/>
    </source>
</evidence>
<sequence length="145" mass="16794">MSMENPNECYHHDITVNVDKREIDEKTATNISTRNIYDTFAAPLGALQSHCLPPLRFLCDSTGDTVFNVVVVVISLYLSIYSFTVRQTCIDVNNTCMRMHFKLNEYNPHKENKIEYIVISDMPAMMPANQYSLHSRKDFSYFLQL</sequence>
<organism evidence="2 3">
    <name type="scientific">Glossina brevipalpis</name>
    <dbReference type="NCBI Taxonomy" id="37001"/>
    <lineage>
        <taxon>Eukaryota</taxon>
        <taxon>Metazoa</taxon>
        <taxon>Ecdysozoa</taxon>
        <taxon>Arthropoda</taxon>
        <taxon>Hexapoda</taxon>
        <taxon>Insecta</taxon>
        <taxon>Pterygota</taxon>
        <taxon>Neoptera</taxon>
        <taxon>Endopterygota</taxon>
        <taxon>Diptera</taxon>
        <taxon>Brachycera</taxon>
        <taxon>Muscomorpha</taxon>
        <taxon>Hippoboscoidea</taxon>
        <taxon>Glossinidae</taxon>
        <taxon>Glossina</taxon>
    </lineage>
</organism>
<protein>
    <submittedName>
        <fullName evidence="2">Uncharacterized protein</fullName>
    </submittedName>
</protein>
<keyword evidence="3" id="KW-1185">Reference proteome</keyword>
<dbReference type="Proteomes" id="UP000091820">
    <property type="component" value="Unassembled WGS sequence"/>
</dbReference>
<keyword evidence="1" id="KW-0472">Membrane</keyword>
<dbReference type="EnsemblMetazoa" id="GBRI036059-RA">
    <property type="protein sequence ID" value="GBRI036059-PA"/>
    <property type="gene ID" value="GBRI036059"/>
</dbReference>
<dbReference type="VEuPathDB" id="VectorBase:GBRI036059"/>
<reference evidence="2" key="2">
    <citation type="submission" date="2020-05" db="UniProtKB">
        <authorList>
            <consortium name="EnsemblMetazoa"/>
        </authorList>
    </citation>
    <scope>IDENTIFICATION</scope>
    <source>
        <strain evidence="2">IAEA</strain>
    </source>
</reference>
<name>A0A1A9WXF8_9MUSC</name>
<reference evidence="3" key="1">
    <citation type="submission" date="2014-03" db="EMBL/GenBank/DDBJ databases">
        <authorList>
            <person name="Aksoy S."/>
            <person name="Warren W."/>
            <person name="Wilson R.K."/>
        </authorList>
    </citation>
    <scope>NUCLEOTIDE SEQUENCE [LARGE SCALE GENOMIC DNA]</scope>
    <source>
        <strain evidence="3">IAEA</strain>
    </source>
</reference>
<evidence type="ECO:0000313" key="2">
    <source>
        <dbReference type="EnsemblMetazoa" id="GBRI036059-PA"/>
    </source>
</evidence>
<feature type="transmembrane region" description="Helical" evidence="1">
    <location>
        <begin position="65"/>
        <end position="84"/>
    </location>
</feature>